<dbReference type="EMBL" id="BAABRN010000061">
    <property type="protein sequence ID" value="GAA5503689.1"/>
    <property type="molecule type" value="Genomic_DNA"/>
</dbReference>
<evidence type="ECO:0000256" key="1">
    <source>
        <dbReference type="ARBA" id="ARBA00004418"/>
    </source>
</evidence>
<dbReference type="Pfam" id="PF16822">
    <property type="entry name" value="ALGX"/>
    <property type="match status" value="1"/>
</dbReference>
<evidence type="ECO:0000256" key="3">
    <source>
        <dbReference type="ARBA" id="ARBA00022679"/>
    </source>
</evidence>
<feature type="transmembrane region" description="Helical" evidence="8">
    <location>
        <begin position="31"/>
        <end position="50"/>
    </location>
</feature>
<keyword evidence="5" id="KW-0574">Periplasm</keyword>
<evidence type="ECO:0000256" key="7">
    <source>
        <dbReference type="SAM" id="MobiDB-lite"/>
    </source>
</evidence>
<keyword evidence="8" id="KW-1133">Transmembrane helix</keyword>
<dbReference type="Proteomes" id="UP001458946">
    <property type="component" value="Unassembled WGS sequence"/>
</dbReference>
<dbReference type="InterPro" id="IPR031811">
    <property type="entry name" value="ALGX/ALGJ_SGNH-like"/>
</dbReference>
<keyword evidence="3" id="KW-0808">Transferase</keyword>
<evidence type="ECO:0000256" key="2">
    <source>
        <dbReference type="ARBA" id="ARBA00005182"/>
    </source>
</evidence>
<evidence type="ECO:0000259" key="9">
    <source>
        <dbReference type="Pfam" id="PF16822"/>
    </source>
</evidence>
<accession>A0ABP9VEN2</accession>
<keyword evidence="11" id="KW-1185">Reference proteome</keyword>
<comment type="caution">
    <text evidence="10">The sequence shown here is derived from an EMBL/GenBank/DDBJ whole genome shotgun (WGS) entry which is preliminary data.</text>
</comment>
<evidence type="ECO:0000256" key="4">
    <source>
        <dbReference type="ARBA" id="ARBA00022729"/>
    </source>
</evidence>
<gene>
    <name evidence="10" type="primary">algJ</name>
    <name evidence="10" type="ORF">Dxin01_03449</name>
</gene>
<reference evidence="10 11" key="1">
    <citation type="submission" date="2024-02" db="EMBL/GenBank/DDBJ databases">
        <title>Deinococcus xinjiangensis NBRC 107630.</title>
        <authorList>
            <person name="Ichikawa N."/>
            <person name="Katano-Makiyama Y."/>
            <person name="Hidaka K."/>
        </authorList>
    </citation>
    <scope>NUCLEOTIDE SEQUENCE [LARGE SCALE GENOMIC DNA]</scope>
    <source>
        <strain evidence="10 11">NBRC 107630</strain>
    </source>
</reference>
<keyword evidence="8" id="KW-0812">Transmembrane</keyword>
<proteinExistence type="predicted"/>
<feature type="domain" description="AlgX/AlgJ SGNH hydrolase-like" evidence="9">
    <location>
        <begin position="106"/>
        <end position="365"/>
    </location>
</feature>
<evidence type="ECO:0000313" key="10">
    <source>
        <dbReference type="EMBL" id="GAA5503689.1"/>
    </source>
</evidence>
<dbReference type="RefSeq" id="WP_353543661.1">
    <property type="nucleotide sequence ID" value="NZ_BAABRN010000061.1"/>
</dbReference>
<keyword evidence="6" id="KW-0016">Alginate biosynthesis</keyword>
<evidence type="ECO:0000256" key="6">
    <source>
        <dbReference type="ARBA" id="ARBA00022841"/>
    </source>
</evidence>
<evidence type="ECO:0000256" key="8">
    <source>
        <dbReference type="SAM" id="Phobius"/>
    </source>
</evidence>
<feature type="region of interest" description="Disordered" evidence="7">
    <location>
        <begin position="263"/>
        <end position="289"/>
    </location>
</feature>
<sequence length="385" mass="42178">MTNKFEHQHQLKPEGIKGNLDNPAVPKLLRWLPTAFLLSVIGLGAVGTLLTPEARRWPAGPLLTGEAQAEYEKQNLDAHVPWRGPSVDLWGGLNYRLFGEARDGALIGKNGWLFSSEEFQTGKNDAQEIRNKLAYIGQVRDELARGGSKLVVALIPTKARIYADQTGAKVPAQWQPVYQEFRRRLEKAGIAAPDLEAALSAARKPSHEVFLHTDTHWTPFGAVIAAQTLAPVIRAMQPDLPPASYSTGAKPAAQRRGDLLRFIPVPAGQGPKPDTVQEPEYTRSDSGGGLLADEPLAVTLVGTSYSAPSKENVWHFAGALGRALNTEVLNAAQEGRGPILPMRDYLSSKERRDNPPKVVVWEIPERFLRVEYPNTDKNSGPSVME</sequence>
<keyword evidence="4" id="KW-0732">Signal</keyword>
<evidence type="ECO:0000256" key="5">
    <source>
        <dbReference type="ARBA" id="ARBA00022764"/>
    </source>
</evidence>
<keyword evidence="8" id="KW-0472">Membrane</keyword>
<name>A0ABP9VEN2_9DEIO</name>
<protein>
    <submittedName>
        <fullName evidence="10">Alginate O-acetylase AlgJ</fullName>
    </submittedName>
</protein>
<evidence type="ECO:0000313" key="11">
    <source>
        <dbReference type="Proteomes" id="UP001458946"/>
    </source>
</evidence>
<comment type="pathway">
    <text evidence="2">Glycan biosynthesis; alginate biosynthesis.</text>
</comment>
<organism evidence="10 11">
    <name type="scientific">Deinococcus xinjiangensis</name>
    <dbReference type="NCBI Taxonomy" id="457454"/>
    <lineage>
        <taxon>Bacteria</taxon>
        <taxon>Thermotogati</taxon>
        <taxon>Deinococcota</taxon>
        <taxon>Deinococci</taxon>
        <taxon>Deinococcales</taxon>
        <taxon>Deinococcaceae</taxon>
        <taxon>Deinococcus</taxon>
    </lineage>
</organism>
<comment type="subcellular location">
    <subcellularLocation>
        <location evidence="1">Periplasm</location>
    </subcellularLocation>
</comment>